<evidence type="ECO:0000259" key="2">
    <source>
        <dbReference type="Pfam" id="PF10099"/>
    </source>
</evidence>
<dbReference type="RefSeq" id="WP_345731762.1">
    <property type="nucleotide sequence ID" value="NZ_BAAAYN010000044.1"/>
</dbReference>
<comment type="caution">
    <text evidence="3">The sequence shown here is derived from an EMBL/GenBank/DDBJ whole genome shotgun (WGS) entry which is preliminary data.</text>
</comment>
<reference evidence="4" key="1">
    <citation type="journal article" date="2019" name="Int. J. Syst. Evol. Microbiol.">
        <title>The Global Catalogue of Microorganisms (GCM) 10K type strain sequencing project: providing services to taxonomists for standard genome sequencing and annotation.</title>
        <authorList>
            <consortium name="The Broad Institute Genomics Platform"/>
            <consortium name="The Broad Institute Genome Sequencing Center for Infectious Disease"/>
            <person name="Wu L."/>
            <person name="Ma J."/>
        </authorList>
    </citation>
    <scope>NUCLEOTIDE SEQUENCE [LARGE SCALE GENOMIC DNA]</scope>
    <source>
        <strain evidence="4">JCM 9458</strain>
    </source>
</reference>
<gene>
    <name evidence="3" type="ORF">GCM10020369_61710</name>
</gene>
<dbReference type="PANTHER" id="PTHR37461:SF1">
    <property type="entry name" value="ANTI-SIGMA-K FACTOR RSKA"/>
    <property type="match status" value="1"/>
</dbReference>
<dbReference type="InterPro" id="IPR018764">
    <property type="entry name" value="RskA_C"/>
</dbReference>
<dbReference type="Pfam" id="PF10099">
    <property type="entry name" value="RskA_C"/>
    <property type="match status" value="1"/>
</dbReference>
<evidence type="ECO:0000313" key="3">
    <source>
        <dbReference type="EMBL" id="GAA3393992.1"/>
    </source>
</evidence>
<feature type="domain" description="Anti-sigma K factor RskA C-terminal" evidence="2">
    <location>
        <begin position="44"/>
        <end position="182"/>
    </location>
</feature>
<keyword evidence="4" id="KW-1185">Reference proteome</keyword>
<name>A0ABP6T5W1_9ACTN</name>
<sequence>MTDEQKPRSDAGDGPLLTDAHPEPSVRSAPGKRRWSKRLTTFAMACGLVIGAAALTLEVEEQRDRDQRSLIVAEQERLERIETVLTAPDAVSRSTTTKSGLRLSAVFSPEHHAAVVTYTDMPDIPERQTYQLWRVRNNRTKSMRVLAPDAREGSAMVLDLDEGDAVALTVEPENGSGQPTGDVVAGLPLI</sequence>
<evidence type="ECO:0000313" key="4">
    <source>
        <dbReference type="Proteomes" id="UP001501676"/>
    </source>
</evidence>
<evidence type="ECO:0000256" key="1">
    <source>
        <dbReference type="SAM" id="MobiDB-lite"/>
    </source>
</evidence>
<accession>A0ABP6T5W1</accession>
<feature type="region of interest" description="Disordered" evidence="1">
    <location>
        <begin position="1"/>
        <end position="33"/>
    </location>
</feature>
<feature type="compositionally biased region" description="Basic and acidic residues" evidence="1">
    <location>
        <begin position="1"/>
        <end position="11"/>
    </location>
</feature>
<proteinExistence type="predicted"/>
<dbReference type="InterPro" id="IPR051474">
    <property type="entry name" value="Anti-sigma-K/W_factor"/>
</dbReference>
<dbReference type="Proteomes" id="UP001501676">
    <property type="component" value="Unassembled WGS sequence"/>
</dbReference>
<dbReference type="PANTHER" id="PTHR37461">
    <property type="entry name" value="ANTI-SIGMA-K FACTOR RSKA"/>
    <property type="match status" value="1"/>
</dbReference>
<organism evidence="3 4">
    <name type="scientific">Cryptosporangium minutisporangium</name>
    <dbReference type="NCBI Taxonomy" id="113569"/>
    <lineage>
        <taxon>Bacteria</taxon>
        <taxon>Bacillati</taxon>
        <taxon>Actinomycetota</taxon>
        <taxon>Actinomycetes</taxon>
        <taxon>Cryptosporangiales</taxon>
        <taxon>Cryptosporangiaceae</taxon>
        <taxon>Cryptosporangium</taxon>
    </lineage>
</organism>
<dbReference type="EMBL" id="BAAAYN010000044">
    <property type="protein sequence ID" value="GAA3393992.1"/>
    <property type="molecule type" value="Genomic_DNA"/>
</dbReference>
<protein>
    <recommendedName>
        <fullName evidence="2">Anti-sigma K factor RskA C-terminal domain-containing protein</fullName>
    </recommendedName>
</protein>